<evidence type="ECO:0000313" key="3">
    <source>
        <dbReference type="EMBL" id="MBC8752171.1"/>
    </source>
</evidence>
<evidence type="ECO:0000256" key="1">
    <source>
        <dbReference type="SAM" id="Coils"/>
    </source>
</evidence>
<keyword evidence="1" id="KW-0175">Coiled coil</keyword>
<dbReference type="Proteomes" id="UP000736373">
    <property type="component" value="Unassembled WGS sequence"/>
</dbReference>
<evidence type="ECO:0000313" key="4">
    <source>
        <dbReference type="Proteomes" id="UP000736373"/>
    </source>
</evidence>
<proteinExistence type="predicted"/>
<reference evidence="3 4" key="1">
    <citation type="submission" date="2019-09" db="EMBL/GenBank/DDBJ databases">
        <title>Paraburkholderia podalyriae sp. nov., A South African Podalyria-associated rhizobium.</title>
        <authorList>
            <person name="Mavima L."/>
            <person name="Beukes C.W."/>
            <person name="Palmer M."/>
            <person name="De Meyer S.E."/>
            <person name="James E.K."/>
            <person name="Maluk M."/>
            <person name="Avontuur J.R."/>
            <person name="Chan W.Y."/>
            <person name="Venter S.N."/>
            <person name="Steenkamp E.T."/>
        </authorList>
    </citation>
    <scope>NUCLEOTIDE SEQUENCE [LARGE SCALE GENOMIC DNA]</scope>
    <source>
        <strain evidence="3 4">WC7.3b</strain>
    </source>
</reference>
<dbReference type="RefSeq" id="WP_187639045.1">
    <property type="nucleotide sequence ID" value="NZ_VZQQ01000084.1"/>
</dbReference>
<comment type="caution">
    <text evidence="3">The sequence shown here is derived from an EMBL/GenBank/DDBJ whole genome shotgun (WGS) entry which is preliminary data.</text>
</comment>
<keyword evidence="4" id="KW-1185">Reference proteome</keyword>
<name>A0ABR7Q0U5_9BURK</name>
<protein>
    <submittedName>
        <fullName evidence="3">Uncharacterized protein</fullName>
    </submittedName>
</protein>
<feature type="region of interest" description="Disordered" evidence="2">
    <location>
        <begin position="66"/>
        <end position="87"/>
    </location>
</feature>
<feature type="coiled-coil region" evidence="1">
    <location>
        <begin position="88"/>
        <end position="157"/>
    </location>
</feature>
<gene>
    <name evidence="3" type="ORF">F6X42_38760</name>
</gene>
<evidence type="ECO:0000256" key="2">
    <source>
        <dbReference type="SAM" id="MobiDB-lite"/>
    </source>
</evidence>
<sequence length="160" mass="18090">MSLEEYKSDKYAGMTERLNSALSTLRENPTLPATQEIVAQLASCSLRLLHTPKRNWVLTELSDIKDKRRKTSTVSDGPPTGESATGDLQKLSDLLEKQNAHISELMGQNGELFREAEQLKAKISEMNTAVSDGESELNVLRVNLREAQEEIFRLQRKRFE</sequence>
<accession>A0ABR7Q0U5</accession>
<organism evidence="3 4">
    <name type="scientific">Paraburkholderia podalyriae</name>
    <dbReference type="NCBI Taxonomy" id="1938811"/>
    <lineage>
        <taxon>Bacteria</taxon>
        <taxon>Pseudomonadati</taxon>
        <taxon>Pseudomonadota</taxon>
        <taxon>Betaproteobacteria</taxon>
        <taxon>Burkholderiales</taxon>
        <taxon>Burkholderiaceae</taxon>
        <taxon>Paraburkholderia</taxon>
    </lineage>
</organism>
<dbReference type="EMBL" id="VZQQ01000084">
    <property type="protein sequence ID" value="MBC8752171.1"/>
    <property type="molecule type" value="Genomic_DNA"/>
</dbReference>